<dbReference type="InterPro" id="IPR053202">
    <property type="entry name" value="EGF_Rcpt_Signaling_Reg"/>
</dbReference>
<dbReference type="GO" id="GO:0005789">
    <property type="term" value="C:endoplasmic reticulum membrane"/>
    <property type="evidence" value="ECO:0007669"/>
    <property type="project" value="TreeGrafter"/>
</dbReference>
<dbReference type="AlphaFoldDB" id="A0A8J2PDJ5"/>
<dbReference type="GO" id="GO:0031902">
    <property type="term" value="C:late endosome membrane"/>
    <property type="evidence" value="ECO:0007669"/>
    <property type="project" value="TreeGrafter"/>
</dbReference>
<keyword evidence="3" id="KW-1185">Reference proteome</keyword>
<dbReference type="GO" id="GO:0016197">
    <property type="term" value="P:endosomal transport"/>
    <property type="evidence" value="ECO:0007669"/>
    <property type="project" value="TreeGrafter"/>
</dbReference>
<sequence length="224" mass="25648">MSKTLTLERDLGWTGVLIEAEPKAFSDLRRKQRKAFLADVCLSTSDKPQEVIEGEVTVNQPFPSARIPAQRSLQHPPEDTVFEEIELKCLPIFSILATLNKTTVDFFSLNAHGAELKVLQTIPFHSLFIKIFSIENILHVQGRRSLMDFMASKGYQRIPWNFKRTKSNFLFVHTKISSLSKTVEKVSLQGWYTVVQPSLIPMQRDYIRDEFAKAKQCTDAVPFE</sequence>
<gene>
    <name evidence="2" type="ORF">AFUS01_LOCUS35053</name>
</gene>
<comment type="caution">
    <text evidence="2">The sequence shown here is derived from an EMBL/GenBank/DDBJ whole genome shotgun (WGS) entry which is preliminary data.</text>
</comment>
<evidence type="ECO:0000259" key="1">
    <source>
        <dbReference type="Pfam" id="PF05050"/>
    </source>
</evidence>
<dbReference type="EMBL" id="CAJVCH010534453">
    <property type="protein sequence ID" value="CAG7824922.1"/>
    <property type="molecule type" value="Genomic_DNA"/>
</dbReference>
<protein>
    <recommendedName>
        <fullName evidence="1">Methyltransferase FkbM domain-containing protein</fullName>
    </recommendedName>
</protein>
<accession>A0A8J2PDJ5</accession>
<dbReference type="GO" id="GO:0006888">
    <property type="term" value="P:endoplasmic reticulum to Golgi vesicle-mediated transport"/>
    <property type="evidence" value="ECO:0007669"/>
    <property type="project" value="TreeGrafter"/>
</dbReference>
<dbReference type="Proteomes" id="UP000708208">
    <property type="component" value="Unassembled WGS sequence"/>
</dbReference>
<dbReference type="PANTHER" id="PTHR34009">
    <property type="entry name" value="PROTEIN STAR"/>
    <property type="match status" value="1"/>
</dbReference>
<organism evidence="2 3">
    <name type="scientific">Allacma fusca</name>
    <dbReference type="NCBI Taxonomy" id="39272"/>
    <lineage>
        <taxon>Eukaryota</taxon>
        <taxon>Metazoa</taxon>
        <taxon>Ecdysozoa</taxon>
        <taxon>Arthropoda</taxon>
        <taxon>Hexapoda</taxon>
        <taxon>Collembola</taxon>
        <taxon>Symphypleona</taxon>
        <taxon>Sminthuridae</taxon>
        <taxon>Allacma</taxon>
    </lineage>
</organism>
<dbReference type="GO" id="GO:0005886">
    <property type="term" value="C:plasma membrane"/>
    <property type="evidence" value="ECO:0007669"/>
    <property type="project" value="TreeGrafter"/>
</dbReference>
<evidence type="ECO:0000313" key="3">
    <source>
        <dbReference type="Proteomes" id="UP000708208"/>
    </source>
</evidence>
<dbReference type="GO" id="GO:0005794">
    <property type="term" value="C:Golgi apparatus"/>
    <property type="evidence" value="ECO:0007669"/>
    <property type="project" value="TreeGrafter"/>
</dbReference>
<dbReference type="InterPro" id="IPR006342">
    <property type="entry name" value="FkbM_mtfrase"/>
</dbReference>
<dbReference type="OrthoDB" id="6355148at2759"/>
<reference evidence="2" key="1">
    <citation type="submission" date="2021-06" db="EMBL/GenBank/DDBJ databases">
        <authorList>
            <person name="Hodson N. C."/>
            <person name="Mongue J. A."/>
            <person name="Jaron S. K."/>
        </authorList>
    </citation>
    <scope>NUCLEOTIDE SEQUENCE</scope>
</reference>
<feature type="domain" description="Methyltransferase FkbM" evidence="1">
    <location>
        <begin position="8"/>
        <end position="150"/>
    </location>
</feature>
<dbReference type="PANTHER" id="PTHR34009:SF2">
    <property type="entry name" value="PROTEIN STAR"/>
    <property type="match status" value="1"/>
</dbReference>
<name>A0A8J2PDJ5_9HEXA</name>
<proteinExistence type="predicted"/>
<evidence type="ECO:0000313" key="2">
    <source>
        <dbReference type="EMBL" id="CAG7824922.1"/>
    </source>
</evidence>
<dbReference type="Pfam" id="PF05050">
    <property type="entry name" value="Methyltransf_21"/>
    <property type="match status" value="1"/>
</dbReference>